<accession>A0A3V4UXX6</accession>
<dbReference type="RefSeq" id="WP_021294173.1">
    <property type="nucleotide sequence ID" value="NZ_CP077702.1"/>
</dbReference>
<dbReference type="EMBL" id="AAITSG010000007">
    <property type="protein sequence ID" value="ECH9794077.1"/>
    <property type="molecule type" value="Genomic_DNA"/>
</dbReference>
<reference evidence="6" key="1">
    <citation type="submission" date="2018-04" db="EMBL/GenBank/DDBJ databases">
        <authorList>
            <person name="Bell R."/>
        </authorList>
    </citation>
    <scope>NUCLEOTIDE SEQUENCE</scope>
    <source>
        <strain evidence="6">CFSAN058588</strain>
    </source>
</reference>
<reference evidence="4" key="3">
    <citation type="submission" date="2019-09" db="EMBL/GenBank/DDBJ databases">
        <authorList>
            <person name="Ashton P.M."/>
            <person name="Dallman T."/>
            <person name="Nair S."/>
            <person name="De Pinna E."/>
            <person name="Peters T."/>
            <person name="Grant K."/>
        </authorList>
    </citation>
    <scope>NUCLEOTIDE SEQUENCE</scope>
    <source>
        <strain evidence="4">801510</strain>
        <strain evidence="5">804072</strain>
    </source>
</reference>
<evidence type="ECO:0000313" key="3">
    <source>
        <dbReference type="EMBL" id="ECH9794077.1"/>
    </source>
</evidence>
<evidence type="ECO:0000313" key="5">
    <source>
        <dbReference type="EMBL" id="ECV6298365.1"/>
    </source>
</evidence>
<dbReference type="EMBL" id="AAKTSM010000027">
    <property type="protein sequence ID" value="ECV6298365.1"/>
    <property type="molecule type" value="Genomic_DNA"/>
</dbReference>
<dbReference type="EMBL" id="AAKTRA010000013">
    <property type="protein sequence ID" value="ECV6116040.1"/>
    <property type="molecule type" value="Genomic_DNA"/>
</dbReference>
<proteinExistence type="predicted"/>
<keyword evidence="2" id="KW-0472">Membrane</keyword>
<evidence type="ECO:0000313" key="4">
    <source>
        <dbReference type="EMBL" id="ECV6116040.1"/>
    </source>
</evidence>
<name>A0A3V4UXX6_SALET</name>
<evidence type="ECO:0000256" key="1">
    <source>
        <dbReference type="SAM" id="Coils"/>
    </source>
</evidence>
<reference evidence="3" key="2">
    <citation type="submission" date="2018-07" db="EMBL/GenBank/DDBJ databases">
        <authorList>
            <consortium name="GenomeTrakr network: Whole genome sequencing for foodborne pathogen traceback"/>
        </authorList>
    </citation>
    <scope>NUCLEOTIDE SEQUENCE</scope>
    <source>
        <strain evidence="3">NY-N13148</strain>
    </source>
</reference>
<organism evidence="3">
    <name type="scientific">Salmonella enterica I</name>
    <dbReference type="NCBI Taxonomy" id="59201"/>
    <lineage>
        <taxon>Bacteria</taxon>
        <taxon>Pseudomonadati</taxon>
        <taxon>Pseudomonadota</taxon>
        <taxon>Gammaproteobacteria</taxon>
        <taxon>Enterobacterales</taxon>
        <taxon>Enterobacteriaceae</taxon>
        <taxon>Salmonella</taxon>
    </lineage>
</organism>
<feature type="coiled-coil region" evidence="1">
    <location>
        <begin position="38"/>
        <end position="125"/>
    </location>
</feature>
<keyword evidence="1" id="KW-0175">Coiled coil</keyword>
<dbReference type="EMBL" id="CP077702">
    <property type="protein sequence ID" value="QXR65029.1"/>
    <property type="molecule type" value="Genomic_DNA"/>
</dbReference>
<reference evidence="6" key="4">
    <citation type="submission" date="2021-05" db="EMBL/GenBank/DDBJ databases">
        <title>Whole genome sequencing of cultured pathogen.</title>
        <authorList>
            <person name="Hoffmann M."/>
            <person name="Balkey M."/>
            <person name="Luo Y."/>
        </authorList>
    </citation>
    <scope>NUCLEOTIDE SEQUENCE</scope>
    <source>
        <strain evidence="6">CFSAN058588</strain>
    </source>
</reference>
<evidence type="ECO:0000256" key="2">
    <source>
        <dbReference type="SAM" id="Phobius"/>
    </source>
</evidence>
<keyword evidence="2" id="KW-0812">Transmembrane</keyword>
<gene>
    <name evidence="6" type="ORF">DAX60_006960</name>
    <name evidence="4" type="ORF">F2V23_16810</name>
    <name evidence="5" type="ORF">F3E26_22400</name>
    <name evidence="3" type="ORF">XT48_14230</name>
</gene>
<protein>
    <submittedName>
        <fullName evidence="3">Uncharacterized protein</fullName>
    </submittedName>
</protein>
<dbReference type="AlphaFoldDB" id="A0A3V4UXX6"/>
<evidence type="ECO:0000313" key="6">
    <source>
        <dbReference type="EMBL" id="QXR65029.1"/>
    </source>
</evidence>
<keyword evidence="2" id="KW-1133">Transmembrane helix</keyword>
<feature type="transmembrane region" description="Helical" evidence="2">
    <location>
        <begin position="12"/>
        <end position="31"/>
    </location>
</feature>
<sequence length="282" mass="32493">MSNKVDVFLSRVSHVSQFVLVAFAIFGYFYTVRPIYQKELLSEDIAKKEVELNKLKTAMENSQKFIENNKILRKELEGSIAKLDLQYKESEEKLNSINSELRKTLDELNKQKTIAKRAVNANNKNLESVFWENFSGLVGVVYISKSTDFVNNTLGDAKTAYNTPSNLYIYPYDAINEALKNGNHNFISSSENVPENIRKKILAKIRRAIEKNKSSLTKKPIGFDEKINSLIKTIESTKLRKNENEIMKNYTAERELSSYIFLINGQSRIRAMDFLKDIQHLD</sequence>